<reference evidence="1" key="1">
    <citation type="submission" date="2020-04" db="EMBL/GenBank/DDBJ databases">
        <title>Deep metagenomics examines the oral microbiome during advanced dental caries in children, revealing novel taxa and co-occurrences with host molecules.</title>
        <authorList>
            <person name="Baker J.L."/>
            <person name="Morton J.T."/>
            <person name="Dinis M."/>
            <person name="Alvarez R."/>
            <person name="Tran N.C."/>
            <person name="Knight R."/>
            <person name="Edlund A."/>
        </authorList>
    </citation>
    <scope>NUCLEOTIDE SEQUENCE</scope>
    <source>
        <strain evidence="1">JCVI_47_bin.3</strain>
    </source>
</reference>
<evidence type="ECO:0000313" key="1">
    <source>
        <dbReference type="EMBL" id="MBF1672758.1"/>
    </source>
</evidence>
<dbReference type="Proteomes" id="UP000785653">
    <property type="component" value="Unassembled WGS sequence"/>
</dbReference>
<organism evidence="1 2">
    <name type="scientific">Rothia mucilaginosa</name>
    <dbReference type="NCBI Taxonomy" id="43675"/>
    <lineage>
        <taxon>Bacteria</taxon>
        <taxon>Bacillati</taxon>
        <taxon>Actinomycetota</taxon>
        <taxon>Actinomycetes</taxon>
        <taxon>Micrococcales</taxon>
        <taxon>Micrococcaceae</taxon>
        <taxon>Rothia</taxon>
    </lineage>
</organism>
<dbReference type="Gene3D" id="3.30.1330.70">
    <property type="entry name" value="Holliday junction resolvase RusA"/>
    <property type="match status" value="1"/>
</dbReference>
<dbReference type="GO" id="GO:0000287">
    <property type="term" value="F:magnesium ion binding"/>
    <property type="evidence" value="ECO:0007669"/>
    <property type="project" value="InterPro"/>
</dbReference>
<evidence type="ECO:0000313" key="2">
    <source>
        <dbReference type="Proteomes" id="UP000785653"/>
    </source>
</evidence>
<name>A0A930PYY0_9MICC</name>
<dbReference type="SUPFAM" id="SSF103084">
    <property type="entry name" value="Holliday junction resolvase RusA"/>
    <property type="match status" value="1"/>
</dbReference>
<dbReference type="GO" id="GO:0006281">
    <property type="term" value="P:DNA repair"/>
    <property type="evidence" value="ECO:0007669"/>
    <property type="project" value="InterPro"/>
</dbReference>
<sequence length="149" mass="16841">MASVSALPKSITVWVPGRPETQGSTRCFTPQGSRKPVIVHDNRRLEAWRTAVTFVVKHAAHKVRWDTPLDEPVEVVAEFYLQPPKRPRFELPAVKPDLDKLQRAIGDALGNGILKDDSRIVHWDVWKRYGTEPGVKLTLTRLTQKGANE</sequence>
<dbReference type="InterPro" id="IPR036614">
    <property type="entry name" value="RusA-like_sf"/>
</dbReference>
<dbReference type="Pfam" id="PF05866">
    <property type="entry name" value="RusA"/>
    <property type="match status" value="1"/>
</dbReference>
<proteinExistence type="predicted"/>
<dbReference type="GO" id="GO:0006310">
    <property type="term" value="P:DNA recombination"/>
    <property type="evidence" value="ECO:0007669"/>
    <property type="project" value="InterPro"/>
</dbReference>
<gene>
    <name evidence="1" type="ORF">HXO65_00905</name>
</gene>
<dbReference type="InterPro" id="IPR008822">
    <property type="entry name" value="Endonuclease_RusA-like"/>
</dbReference>
<accession>A0A930PYY0</accession>
<dbReference type="EMBL" id="JABZXS010000004">
    <property type="protein sequence ID" value="MBF1672758.1"/>
    <property type="molecule type" value="Genomic_DNA"/>
</dbReference>
<protein>
    <submittedName>
        <fullName evidence="1">RusA family crossover junction endodeoxyribonuclease</fullName>
    </submittedName>
</protein>
<comment type="caution">
    <text evidence="1">The sequence shown here is derived from an EMBL/GenBank/DDBJ whole genome shotgun (WGS) entry which is preliminary data.</text>
</comment>
<dbReference type="AlphaFoldDB" id="A0A930PYY0"/>